<evidence type="ECO:0000256" key="1">
    <source>
        <dbReference type="ARBA" id="ARBA00004370"/>
    </source>
</evidence>
<protein>
    <submittedName>
        <fullName evidence="5">DUF3329 domain-containing protein</fullName>
    </submittedName>
</protein>
<feature type="region of interest" description="Disordered" evidence="3">
    <location>
        <begin position="1"/>
        <end position="77"/>
    </location>
</feature>
<dbReference type="PANTHER" id="PTHR37042">
    <property type="entry name" value="OUTER MEMBRANE PROTEIN RV1973"/>
    <property type="match status" value="1"/>
</dbReference>
<feature type="compositionally biased region" description="Basic and acidic residues" evidence="3">
    <location>
        <begin position="31"/>
        <end position="44"/>
    </location>
</feature>
<gene>
    <name evidence="5" type="ORF">KV110_16635</name>
</gene>
<organism evidence="5 6">
    <name type="scientific">Nocardia iowensis</name>
    <dbReference type="NCBI Taxonomy" id="204891"/>
    <lineage>
        <taxon>Bacteria</taxon>
        <taxon>Bacillati</taxon>
        <taxon>Actinomycetota</taxon>
        <taxon>Actinomycetes</taxon>
        <taxon>Mycobacteriales</taxon>
        <taxon>Nocardiaceae</taxon>
        <taxon>Nocardia</taxon>
    </lineage>
</organism>
<feature type="compositionally biased region" description="Basic and acidic residues" evidence="3">
    <location>
        <begin position="1"/>
        <end position="11"/>
    </location>
</feature>
<sequence length="250" mass="26639">MPDNQIEDRNDSTTTTETDTEVAEFDSATSEPDRGHADDIRNEPDTDEADIGQTHAAEAESGTTSDRDDSDDADGSARTAVGRGAVARRIVGSARRALPFVAALLLVALAVATGVLGWKLDHSRDIDAAAAAALRAASDYAVTLTSVDTANLDADFTAVLDGSTGEFRDVYTKSSSQLRQLLIDHKAAGHGTVLQAAVKSATEREVVVLLFVDQSVSNTEMPDPRIDRSRIVMTMQNIDGRWKAAKVDIP</sequence>
<name>A0ABX8S3Q1_NOCIO</name>
<evidence type="ECO:0000313" key="6">
    <source>
        <dbReference type="Proteomes" id="UP000694257"/>
    </source>
</evidence>
<feature type="transmembrane region" description="Helical" evidence="4">
    <location>
        <begin position="97"/>
        <end position="118"/>
    </location>
</feature>
<proteinExistence type="predicted"/>
<accession>A0ABX8S3Q1</accession>
<comment type="subcellular location">
    <subcellularLocation>
        <location evidence="1">Membrane</location>
    </subcellularLocation>
</comment>
<evidence type="ECO:0000256" key="4">
    <source>
        <dbReference type="SAM" id="Phobius"/>
    </source>
</evidence>
<dbReference type="Proteomes" id="UP000694257">
    <property type="component" value="Chromosome"/>
</dbReference>
<keyword evidence="2 4" id="KW-0472">Membrane</keyword>
<dbReference type="RefSeq" id="WP_218477114.1">
    <property type="nucleotide sequence ID" value="NZ_BAABJN010000015.1"/>
</dbReference>
<keyword evidence="4" id="KW-0812">Transmembrane</keyword>
<dbReference type="EMBL" id="CP078145">
    <property type="protein sequence ID" value="QXN94531.1"/>
    <property type="molecule type" value="Genomic_DNA"/>
</dbReference>
<evidence type="ECO:0000313" key="5">
    <source>
        <dbReference type="EMBL" id="QXN94531.1"/>
    </source>
</evidence>
<evidence type="ECO:0000256" key="2">
    <source>
        <dbReference type="ARBA" id="ARBA00023136"/>
    </source>
</evidence>
<keyword evidence="6" id="KW-1185">Reference proteome</keyword>
<dbReference type="PANTHER" id="PTHR37042:SF4">
    <property type="entry name" value="OUTER MEMBRANE PROTEIN RV1973"/>
    <property type="match status" value="1"/>
</dbReference>
<reference evidence="5 6" key="1">
    <citation type="submission" date="2021-07" db="EMBL/GenBank/DDBJ databases">
        <title>Whole Genome Sequence of Nocardia Iowensis.</title>
        <authorList>
            <person name="Lamm A."/>
            <person name="Collins-Fairclough A.M."/>
            <person name="Bunk B."/>
            <person name="Sproer C."/>
        </authorList>
    </citation>
    <scope>NUCLEOTIDE SEQUENCE [LARGE SCALE GENOMIC DNA]</scope>
    <source>
        <strain evidence="5 6">NRRL 5646</strain>
    </source>
</reference>
<evidence type="ECO:0000256" key="3">
    <source>
        <dbReference type="SAM" id="MobiDB-lite"/>
    </source>
</evidence>
<keyword evidence="4" id="KW-1133">Transmembrane helix</keyword>